<evidence type="ECO:0000259" key="6">
    <source>
        <dbReference type="Pfam" id="PF08281"/>
    </source>
</evidence>
<feature type="domain" description="RNA polymerase sigma-70 region 2" evidence="5">
    <location>
        <begin position="27"/>
        <end position="93"/>
    </location>
</feature>
<dbReference type="EMBL" id="SWDX01000002">
    <property type="protein sequence ID" value="TKC63700.1"/>
    <property type="molecule type" value="Genomic_DNA"/>
</dbReference>
<organism evidence="7 8">
    <name type="scientific">Pedobacter hiemivivus</name>
    <dbReference type="NCBI Taxonomy" id="2530454"/>
    <lineage>
        <taxon>Bacteria</taxon>
        <taxon>Pseudomonadati</taxon>
        <taxon>Bacteroidota</taxon>
        <taxon>Sphingobacteriia</taxon>
        <taxon>Sphingobacteriales</taxon>
        <taxon>Sphingobacteriaceae</taxon>
        <taxon>Pedobacter</taxon>
    </lineage>
</organism>
<dbReference type="SUPFAM" id="SSF88946">
    <property type="entry name" value="Sigma2 domain of RNA polymerase sigma factors"/>
    <property type="match status" value="1"/>
</dbReference>
<feature type="domain" description="RNA polymerase sigma factor 70 region 4 type 2" evidence="6">
    <location>
        <begin position="124"/>
        <end position="172"/>
    </location>
</feature>
<comment type="similarity">
    <text evidence="1">Belongs to the sigma-70 factor family. ECF subfamily.</text>
</comment>
<dbReference type="Gene3D" id="1.10.10.10">
    <property type="entry name" value="Winged helix-like DNA-binding domain superfamily/Winged helix DNA-binding domain"/>
    <property type="match status" value="1"/>
</dbReference>
<dbReference type="SUPFAM" id="SSF88659">
    <property type="entry name" value="Sigma3 and sigma4 domains of RNA polymerase sigma factors"/>
    <property type="match status" value="1"/>
</dbReference>
<keyword evidence="2" id="KW-0805">Transcription regulation</keyword>
<protein>
    <submittedName>
        <fullName evidence="7">Sigma-70 family RNA polymerase sigma factor</fullName>
    </submittedName>
</protein>
<dbReference type="InterPro" id="IPR013325">
    <property type="entry name" value="RNA_pol_sigma_r2"/>
</dbReference>
<dbReference type="NCBIfam" id="TIGR02937">
    <property type="entry name" value="sigma70-ECF"/>
    <property type="match status" value="1"/>
</dbReference>
<evidence type="ECO:0000256" key="4">
    <source>
        <dbReference type="ARBA" id="ARBA00023163"/>
    </source>
</evidence>
<dbReference type="InterPro" id="IPR014284">
    <property type="entry name" value="RNA_pol_sigma-70_dom"/>
</dbReference>
<proteinExistence type="inferred from homology"/>
<comment type="caution">
    <text evidence="7">The sequence shown here is derived from an EMBL/GenBank/DDBJ whole genome shotgun (WGS) entry which is preliminary data.</text>
</comment>
<evidence type="ECO:0000259" key="5">
    <source>
        <dbReference type="Pfam" id="PF04542"/>
    </source>
</evidence>
<evidence type="ECO:0000256" key="2">
    <source>
        <dbReference type="ARBA" id="ARBA00023015"/>
    </source>
</evidence>
<evidence type="ECO:0000313" key="8">
    <source>
        <dbReference type="Proteomes" id="UP000309594"/>
    </source>
</evidence>
<gene>
    <name evidence="7" type="ORF">FBD94_04955</name>
</gene>
<dbReference type="InterPro" id="IPR039425">
    <property type="entry name" value="RNA_pol_sigma-70-like"/>
</dbReference>
<dbReference type="InterPro" id="IPR036388">
    <property type="entry name" value="WH-like_DNA-bd_sf"/>
</dbReference>
<evidence type="ECO:0000256" key="1">
    <source>
        <dbReference type="ARBA" id="ARBA00010641"/>
    </source>
</evidence>
<dbReference type="CDD" id="cd06171">
    <property type="entry name" value="Sigma70_r4"/>
    <property type="match status" value="1"/>
</dbReference>
<accession>A0A4U1GL33</accession>
<keyword evidence="4" id="KW-0804">Transcription</keyword>
<evidence type="ECO:0000313" key="7">
    <source>
        <dbReference type="EMBL" id="TKC63700.1"/>
    </source>
</evidence>
<name>A0A4U1GL33_9SPHI</name>
<dbReference type="RefSeq" id="WP_136879338.1">
    <property type="nucleotide sequence ID" value="NZ_SWDX01000002.1"/>
</dbReference>
<dbReference type="Pfam" id="PF04542">
    <property type="entry name" value="Sigma70_r2"/>
    <property type="match status" value="1"/>
</dbReference>
<dbReference type="InterPro" id="IPR013249">
    <property type="entry name" value="RNA_pol_sigma70_r4_t2"/>
</dbReference>
<dbReference type="InterPro" id="IPR007627">
    <property type="entry name" value="RNA_pol_sigma70_r2"/>
</dbReference>
<dbReference type="PANTHER" id="PTHR43133">
    <property type="entry name" value="RNA POLYMERASE ECF-TYPE SIGMA FACTO"/>
    <property type="match status" value="1"/>
</dbReference>
<dbReference type="AlphaFoldDB" id="A0A4U1GL33"/>
<evidence type="ECO:0000256" key="3">
    <source>
        <dbReference type="ARBA" id="ARBA00023082"/>
    </source>
</evidence>
<dbReference type="GO" id="GO:0016987">
    <property type="term" value="F:sigma factor activity"/>
    <property type="evidence" value="ECO:0007669"/>
    <property type="project" value="UniProtKB-KW"/>
</dbReference>
<dbReference type="Pfam" id="PF08281">
    <property type="entry name" value="Sigma70_r4_2"/>
    <property type="match status" value="1"/>
</dbReference>
<dbReference type="Gene3D" id="1.10.1740.10">
    <property type="match status" value="1"/>
</dbReference>
<reference evidence="7 8" key="1">
    <citation type="submission" date="2019-04" db="EMBL/GenBank/DDBJ databases">
        <title>Pedobacter sp. RP-1-16 sp. nov., isolated from Arctic soil.</title>
        <authorList>
            <person name="Dahal R.H."/>
            <person name="Kim D.-U."/>
        </authorList>
    </citation>
    <scope>NUCLEOTIDE SEQUENCE [LARGE SCALE GENOMIC DNA]</scope>
    <source>
        <strain evidence="7 8">RP-1-16</strain>
    </source>
</reference>
<dbReference type="PANTHER" id="PTHR43133:SF46">
    <property type="entry name" value="RNA POLYMERASE SIGMA-70 FACTOR ECF SUBFAMILY"/>
    <property type="match status" value="1"/>
</dbReference>
<dbReference type="Proteomes" id="UP000309594">
    <property type="component" value="Unassembled WGS sequence"/>
</dbReference>
<dbReference type="GO" id="GO:0003677">
    <property type="term" value="F:DNA binding"/>
    <property type="evidence" value="ECO:0007669"/>
    <property type="project" value="InterPro"/>
</dbReference>
<sequence>MLDYSSHTDQQLLLMLREGDRHAFDYLYEKHWDKVYDQAFKKLNDGTMAKDITQDVFISLWTHKETNYIDNLEAYLFSACRNNVFRQLKLNNRFLPITDLIMEARVYYPQADAEILLEEFFKNYESLVSSLPAAKQTIFRMRFHEDLTTSQIAQELKISRKTVQNQLARALTILRASLLSIAYLMSQNQ</sequence>
<dbReference type="GO" id="GO:0006352">
    <property type="term" value="P:DNA-templated transcription initiation"/>
    <property type="evidence" value="ECO:0007669"/>
    <property type="project" value="InterPro"/>
</dbReference>
<keyword evidence="3" id="KW-0731">Sigma factor</keyword>
<dbReference type="InterPro" id="IPR013324">
    <property type="entry name" value="RNA_pol_sigma_r3/r4-like"/>
</dbReference>